<evidence type="ECO:0000313" key="1">
    <source>
        <dbReference type="EMBL" id="KAG8192848.1"/>
    </source>
</evidence>
<reference evidence="1 2" key="1">
    <citation type="journal article" date="2022" name="Nat. Ecol. Evol.">
        <title>A masculinizing supergene underlies an exaggerated male reproductive morph in a spider.</title>
        <authorList>
            <person name="Hendrickx F."/>
            <person name="De Corte Z."/>
            <person name="Sonet G."/>
            <person name="Van Belleghem S.M."/>
            <person name="Kostlbacher S."/>
            <person name="Vangestel C."/>
        </authorList>
    </citation>
    <scope>NUCLEOTIDE SEQUENCE [LARGE SCALE GENOMIC DNA]</scope>
    <source>
        <strain evidence="1">W744_W776</strain>
    </source>
</reference>
<dbReference type="AlphaFoldDB" id="A0AAV6V9R7"/>
<organism evidence="1 2">
    <name type="scientific">Oedothorax gibbosus</name>
    <dbReference type="NCBI Taxonomy" id="931172"/>
    <lineage>
        <taxon>Eukaryota</taxon>
        <taxon>Metazoa</taxon>
        <taxon>Ecdysozoa</taxon>
        <taxon>Arthropoda</taxon>
        <taxon>Chelicerata</taxon>
        <taxon>Arachnida</taxon>
        <taxon>Araneae</taxon>
        <taxon>Araneomorphae</taxon>
        <taxon>Entelegynae</taxon>
        <taxon>Araneoidea</taxon>
        <taxon>Linyphiidae</taxon>
        <taxon>Erigoninae</taxon>
        <taxon>Oedothorax</taxon>
    </lineage>
</organism>
<accession>A0AAV6V9R7</accession>
<dbReference type="EMBL" id="JAFNEN010000134">
    <property type="protein sequence ID" value="KAG8192848.1"/>
    <property type="molecule type" value="Genomic_DNA"/>
</dbReference>
<keyword evidence="2" id="KW-1185">Reference proteome</keyword>
<protein>
    <submittedName>
        <fullName evidence="1">Uncharacterized protein</fullName>
    </submittedName>
</protein>
<evidence type="ECO:0000313" key="2">
    <source>
        <dbReference type="Proteomes" id="UP000827092"/>
    </source>
</evidence>
<dbReference type="Proteomes" id="UP000827092">
    <property type="component" value="Unassembled WGS sequence"/>
</dbReference>
<name>A0AAV6V9R7_9ARAC</name>
<gene>
    <name evidence="1" type="ORF">JTE90_014626</name>
</gene>
<proteinExistence type="predicted"/>
<sequence>MKINGVSVPDAFVQANCLAELYRSEEVPGGIPFSLAGEEGAWYNRSLSLSGRGRGEGRAIPEVSNIKILGIFSKTLSFTYYFTNLQMKCLKKLNAVRVLASTLGGARTKFLINIINSTIRSSLEYGCQVFLTTNKTDPRKLEVIYNQGLRFACGLPKWSPIPVTFAEANEPPLRTRLQLLAEKFVVKQAALKFGQLDLHRNHNQF</sequence>
<comment type="caution">
    <text evidence="1">The sequence shown here is derived from an EMBL/GenBank/DDBJ whole genome shotgun (WGS) entry which is preliminary data.</text>
</comment>